<comment type="caution">
    <text evidence="1">The sequence shown here is derived from an EMBL/GenBank/DDBJ whole genome shotgun (WGS) entry which is preliminary data.</text>
</comment>
<protein>
    <submittedName>
        <fullName evidence="1">Uncharacterized protein</fullName>
    </submittedName>
</protein>
<evidence type="ECO:0000313" key="2">
    <source>
        <dbReference type="Proteomes" id="UP001497535"/>
    </source>
</evidence>
<sequence length="58" mass="6862">MCQHKKINALYFENQISTRTEFWLRGLKFEFVLGRFYGVIIVPIYCLYGIINECGVII</sequence>
<evidence type="ECO:0000313" key="1">
    <source>
        <dbReference type="EMBL" id="CAK5080619.1"/>
    </source>
</evidence>
<proteinExistence type="predicted"/>
<accession>A0ACB0ZNT2</accession>
<keyword evidence="2" id="KW-1185">Reference proteome</keyword>
<dbReference type="Proteomes" id="UP001497535">
    <property type="component" value="Unassembled WGS sequence"/>
</dbReference>
<organism evidence="1 2">
    <name type="scientific">Meloidogyne enterolobii</name>
    <name type="common">Root-knot nematode worm</name>
    <name type="synonym">Meloidogyne mayaguensis</name>
    <dbReference type="NCBI Taxonomy" id="390850"/>
    <lineage>
        <taxon>Eukaryota</taxon>
        <taxon>Metazoa</taxon>
        <taxon>Ecdysozoa</taxon>
        <taxon>Nematoda</taxon>
        <taxon>Chromadorea</taxon>
        <taxon>Rhabditida</taxon>
        <taxon>Tylenchina</taxon>
        <taxon>Tylenchomorpha</taxon>
        <taxon>Tylenchoidea</taxon>
        <taxon>Meloidogynidae</taxon>
        <taxon>Meloidogyninae</taxon>
        <taxon>Meloidogyne</taxon>
    </lineage>
</organism>
<name>A0ACB0ZNT2_MELEN</name>
<gene>
    <name evidence="1" type="ORF">MENTE1834_LOCUS27796</name>
</gene>
<reference evidence="1" key="1">
    <citation type="submission" date="2023-11" db="EMBL/GenBank/DDBJ databases">
        <authorList>
            <person name="Poullet M."/>
        </authorList>
    </citation>
    <scope>NUCLEOTIDE SEQUENCE</scope>
    <source>
        <strain evidence="1">E1834</strain>
    </source>
</reference>
<dbReference type="EMBL" id="CAVMJV010000042">
    <property type="protein sequence ID" value="CAK5080619.1"/>
    <property type="molecule type" value="Genomic_DNA"/>
</dbReference>